<protein>
    <submittedName>
        <fullName evidence="1">Uncharacterized protein</fullName>
    </submittedName>
</protein>
<gene>
    <name evidence="1" type="ORF">UFOVP470_35</name>
</gene>
<name>A0A6J5ME65_9CAUD</name>
<evidence type="ECO:0000313" key="1">
    <source>
        <dbReference type="EMBL" id="CAB4144441.1"/>
    </source>
</evidence>
<sequence length="75" mass="8216">MSDKKEATATVHSATMIEEWVTTACIQAKIPGFDGLVCSDLKASITLIHWRGMAWTIKSGEKIPRDVLGQMLLLA</sequence>
<dbReference type="EMBL" id="LR796429">
    <property type="protein sequence ID" value="CAB4144441.1"/>
    <property type="molecule type" value="Genomic_DNA"/>
</dbReference>
<accession>A0A6J5ME65</accession>
<organism evidence="1">
    <name type="scientific">uncultured Caudovirales phage</name>
    <dbReference type="NCBI Taxonomy" id="2100421"/>
    <lineage>
        <taxon>Viruses</taxon>
        <taxon>Duplodnaviria</taxon>
        <taxon>Heunggongvirae</taxon>
        <taxon>Uroviricota</taxon>
        <taxon>Caudoviricetes</taxon>
        <taxon>Peduoviridae</taxon>
        <taxon>Maltschvirus</taxon>
        <taxon>Maltschvirus maltsch</taxon>
    </lineage>
</organism>
<proteinExistence type="predicted"/>
<reference evidence="1" key="1">
    <citation type="submission" date="2020-04" db="EMBL/GenBank/DDBJ databases">
        <authorList>
            <person name="Chiriac C."/>
            <person name="Salcher M."/>
            <person name="Ghai R."/>
            <person name="Kavagutti S V."/>
        </authorList>
    </citation>
    <scope>NUCLEOTIDE SEQUENCE</scope>
</reference>